<organism evidence="1 2">
    <name type="scientific">Mumia zhuanghuii</name>
    <dbReference type="NCBI Taxonomy" id="2585211"/>
    <lineage>
        <taxon>Bacteria</taxon>
        <taxon>Bacillati</taxon>
        <taxon>Actinomycetota</taxon>
        <taxon>Actinomycetes</taxon>
        <taxon>Propionibacteriales</taxon>
        <taxon>Nocardioidaceae</taxon>
        <taxon>Mumia</taxon>
    </lineage>
</organism>
<dbReference type="EMBL" id="VDFQ02000001">
    <property type="protein sequence ID" value="KAA1424554.1"/>
    <property type="molecule type" value="Genomic_DNA"/>
</dbReference>
<sequence>MLASILWSKVLTPWWRRRRAVVAAAFVGRVTGVAEASRRPWFQRSAVSASYVAQAWLGC</sequence>
<evidence type="ECO:0000313" key="1">
    <source>
        <dbReference type="EMBL" id="KAA1424554.1"/>
    </source>
</evidence>
<reference evidence="1 2" key="1">
    <citation type="submission" date="2019-09" db="EMBL/GenBank/DDBJ databases">
        <title>Mumia zhuanghuii sp. nov. isolated from the intestinal contents of plateau pika (Ochotona curzoniae) in the Qinghai-Tibet plateau of China.</title>
        <authorList>
            <person name="Tian Z."/>
        </authorList>
    </citation>
    <scope>NUCLEOTIDE SEQUENCE [LARGE SCALE GENOMIC DNA]</scope>
    <source>
        <strain evidence="2">350</strain>
    </source>
</reference>
<protein>
    <submittedName>
        <fullName evidence="1">Uncharacterized protein</fullName>
    </submittedName>
</protein>
<comment type="caution">
    <text evidence="1">The sequence shown here is derived from an EMBL/GenBank/DDBJ whole genome shotgun (WGS) entry which is preliminary data.</text>
</comment>
<accession>A0A5Q6S2F1</accession>
<name>A0A5Q6S2F1_9ACTN</name>
<evidence type="ECO:0000313" key="2">
    <source>
        <dbReference type="Proteomes" id="UP000307768"/>
    </source>
</evidence>
<gene>
    <name evidence="1" type="ORF">FE697_001075</name>
</gene>
<proteinExistence type="predicted"/>
<dbReference type="AlphaFoldDB" id="A0A5Q6S2F1"/>
<dbReference type="Proteomes" id="UP000307768">
    <property type="component" value="Unassembled WGS sequence"/>
</dbReference>
<dbReference type="RefSeq" id="WP_149767465.1">
    <property type="nucleotide sequence ID" value="NZ_VDFQ02000001.1"/>
</dbReference>